<dbReference type="EMBL" id="BQOL01000002">
    <property type="protein sequence ID" value="GKI19922.1"/>
    <property type="molecule type" value="Genomic_DNA"/>
</dbReference>
<dbReference type="InterPro" id="IPR022393">
    <property type="entry name" value="Conjugative_transposon_TraJ"/>
</dbReference>
<reference evidence="3" key="1">
    <citation type="submission" date="2022-01" db="EMBL/GenBank/DDBJ databases">
        <title>Novel bile acid biosynthetic pathways are enriched in the microbiome of centenarians.</title>
        <authorList>
            <person name="Sato Y."/>
            <person name="Atarashi K."/>
            <person name="Plichta R.D."/>
            <person name="Arai Y."/>
            <person name="Sasajima S."/>
            <person name="Kearney M.S."/>
            <person name="Suda W."/>
            <person name="Takeshita K."/>
            <person name="Sasaki T."/>
            <person name="Okamoto S."/>
            <person name="Skelly N.A."/>
            <person name="Okamura Y."/>
            <person name="Vlamakis H."/>
            <person name="Li Y."/>
            <person name="Tanoue T."/>
            <person name="Takei H."/>
            <person name="Nittono H."/>
            <person name="Narushima S."/>
            <person name="Irie J."/>
            <person name="Itoh H."/>
            <person name="Moriya K."/>
            <person name="Sugiura Y."/>
            <person name="Suematsu M."/>
            <person name="Moritoki N."/>
            <person name="Shibata S."/>
            <person name="Littman R.D."/>
            <person name="Fischbach A.M."/>
            <person name="Uwamino Y."/>
            <person name="Inoue T."/>
            <person name="Honda A."/>
            <person name="Hattori M."/>
            <person name="Murai T."/>
            <person name="Xavier J.R."/>
            <person name="Hirose N."/>
            <person name="Honda K."/>
        </authorList>
    </citation>
    <scope>NUCLEOTIDE SEQUENCE</scope>
    <source>
        <strain evidence="3">CE91-St16</strain>
    </source>
</reference>
<keyword evidence="1" id="KW-1133">Transmembrane helix</keyword>
<comment type="caution">
    <text evidence="3">The sequence shown here is derived from an EMBL/GenBank/DDBJ whole genome shotgun (WGS) entry which is preliminary data.</text>
</comment>
<keyword evidence="1" id="KW-0472">Membrane</keyword>
<organism evidence="3 4">
    <name type="scientific">Alistipes finegoldii</name>
    <dbReference type="NCBI Taxonomy" id="214856"/>
    <lineage>
        <taxon>Bacteria</taxon>
        <taxon>Pseudomonadati</taxon>
        <taxon>Bacteroidota</taxon>
        <taxon>Bacteroidia</taxon>
        <taxon>Bacteroidales</taxon>
        <taxon>Rikenellaceae</taxon>
        <taxon>Alistipes</taxon>
    </lineage>
</organism>
<feature type="transmembrane region" description="Helical" evidence="1">
    <location>
        <begin position="192"/>
        <end position="213"/>
    </location>
</feature>
<evidence type="ECO:0000259" key="2">
    <source>
        <dbReference type="Pfam" id="PF07863"/>
    </source>
</evidence>
<dbReference type="Pfam" id="PF07863">
    <property type="entry name" value="CtnDOT_TraJ"/>
    <property type="match status" value="1"/>
</dbReference>
<feature type="domain" description="Conjugative transposon TraJ C-terminal" evidence="2">
    <location>
        <begin position="5"/>
        <end position="325"/>
    </location>
</feature>
<feature type="transmembrane region" description="Helical" evidence="1">
    <location>
        <begin position="26"/>
        <end position="44"/>
    </location>
</feature>
<dbReference type="AlphaFoldDB" id="A0AA37KPQ5"/>
<accession>A0AA37KPQ5</accession>
<dbReference type="NCBIfam" id="TIGR03782">
    <property type="entry name" value="Bac_Flav_CT_J"/>
    <property type="match status" value="1"/>
</dbReference>
<evidence type="ECO:0000313" key="3">
    <source>
        <dbReference type="EMBL" id="GKI19922.1"/>
    </source>
</evidence>
<dbReference type="InterPro" id="IPR012424">
    <property type="entry name" value="Conjugative_transposon_TraJ_C"/>
</dbReference>
<name>A0AA37KPQ5_9BACT</name>
<evidence type="ECO:0000256" key="1">
    <source>
        <dbReference type="SAM" id="Phobius"/>
    </source>
</evidence>
<dbReference type="RefSeq" id="WP_373873306.1">
    <property type="nucleotide sequence ID" value="NZ_AP025581.1"/>
</dbReference>
<keyword evidence="1" id="KW-0812">Transmembrane</keyword>
<feature type="transmembrane region" description="Helical" evidence="1">
    <location>
        <begin position="225"/>
        <end position="249"/>
    </location>
</feature>
<dbReference type="Proteomes" id="UP001055105">
    <property type="component" value="Unassembled WGS sequence"/>
</dbReference>
<gene>
    <name evidence="3" type="ORF">CE91St16_28300</name>
</gene>
<sequence length="332" mass="36860">MDIHFTSLHKILRNLYDQMTPLTDDIATFATAVAGLGALLYISYRVWQALARADAIDVFSLLRPFVIGLCIIGFRPIVVNSINGILKPLVVGTNHILKDQLLDMKELQKKKDRLEWEEAVRRKTYGVIDPNEDYDAELRALGLDVPTQSVMDTLYEVTHIFSTKYWVLQLFRWLLEILFGAAALVIDTLRTFYLVILTILGPIAFAISIYDGFQSTLTYWFSRYISVYLWLPIADLFSAMLAKIQVLSLDRDIELIGDHSFLPDSANSVYLIFLLISIIGYFTIPTVASWIVQSAGTGAYNKKVTGVFGGATNVAAGAAGAATGNVSGGLMK</sequence>
<evidence type="ECO:0000313" key="4">
    <source>
        <dbReference type="Proteomes" id="UP001055105"/>
    </source>
</evidence>
<proteinExistence type="predicted"/>
<protein>
    <submittedName>
        <fullName evidence="3">Conjugative transposon protein TraJ</fullName>
    </submittedName>
</protein>
<feature type="transmembrane region" description="Helical" evidence="1">
    <location>
        <begin position="269"/>
        <end position="292"/>
    </location>
</feature>